<dbReference type="AlphaFoldDB" id="A0AB34FKD1"/>
<accession>A0AB34FKD1</accession>
<evidence type="ECO:0000313" key="3">
    <source>
        <dbReference type="Proteomes" id="UP001163105"/>
    </source>
</evidence>
<keyword evidence="3" id="KW-1185">Reference proteome</keyword>
<feature type="compositionally biased region" description="Low complexity" evidence="1">
    <location>
        <begin position="289"/>
        <end position="355"/>
    </location>
</feature>
<dbReference type="Proteomes" id="UP001163105">
    <property type="component" value="Unassembled WGS sequence"/>
</dbReference>
<gene>
    <name evidence="2" type="ORF">O9K51_08283</name>
</gene>
<comment type="caution">
    <text evidence="2">The sequence shown here is derived from an EMBL/GenBank/DDBJ whole genome shotgun (WGS) entry which is preliminary data.</text>
</comment>
<protein>
    <submittedName>
        <fullName evidence="2">Plasma membrane channel protein</fullName>
    </submittedName>
</protein>
<evidence type="ECO:0000313" key="2">
    <source>
        <dbReference type="EMBL" id="KAJ6438881.1"/>
    </source>
</evidence>
<name>A0AB34FKD1_9HYPO</name>
<reference evidence="2" key="1">
    <citation type="submission" date="2023-01" db="EMBL/GenBank/DDBJ databases">
        <title>The growth and conidiation of Purpureocillium lavendulum are regulated by nitrogen source and histone H3K14 acetylation.</title>
        <authorList>
            <person name="Tang P."/>
            <person name="Han J."/>
            <person name="Zhang C."/>
            <person name="Tang P."/>
            <person name="Qi F."/>
            <person name="Zhang K."/>
            <person name="Liang L."/>
        </authorList>
    </citation>
    <scope>NUCLEOTIDE SEQUENCE</scope>
    <source>
        <strain evidence="2">YMF1.00683</strain>
    </source>
</reference>
<organism evidence="2 3">
    <name type="scientific">Purpureocillium lavendulum</name>
    <dbReference type="NCBI Taxonomy" id="1247861"/>
    <lineage>
        <taxon>Eukaryota</taxon>
        <taxon>Fungi</taxon>
        <taxon>Dikarya</taxon>
        <taxon>Ascomycota</taxon>
        <taxon>Pezizomycotina</taxon>
        <taxon>Sordariomycetes</taxon>
        <taxon>Hypocreomycetidae</taxon>
        <taxon>Hypocreales</taxon>
        <taxon>Ophiocordycipitaceae</taxon>
        <taxon>Purpureocillium</taxon>
    </lineage>
</organism>
<proteinExistence type="predicted"/>
<feature type="region of interest" description="Disordered" evidence="1">
    <location>
        <begin position="278"/>
        <end position="355"/>
    </location>
</feature>
<evidence type="ECO:0000256" key="1">
    <source>
        <dbReference type="SAM" id="MobiDB-lite"/>
    </source>
</evidence>
<dbReference type="EMBL" id="JAQHRD010000007">
    <property type="protein sequence ID" value="KAJ6438881.1"/>
    <property type="molecule type" value="Genomic_DNA"/>
</dbReference>
<feature type="compositionally biased region" description="Gly residues" evidence="1">
    <location>
        <begin position="278"/>
        <end position="288"/>
    </location>
</feature>
<sequence length="386" mass="39757">MWWIEIRHQNLTPEQSLKIHNLDRALTHSLHCRHILSRSVAHHFRSLGTAAATAAAAAAAAAVNCLGARHSLFRSHVYTPSPICLPDASAFASIHLRPVQQVQKAQPTMRTPFRPTASASSSSLPLLLALLSSLSRQASACAGGPTLASLDLFADESCTTPLFGNSAQIGPDFCDAPLEPSSYSSSRPFPKDATFQSFVLMERPFCANGSLAAVILYADVVSNDDSAAWYAKTYTCKNVLLVDRAEGDSRVEKSRCVRVPAGGARGVGVVCDGFEGAWGDGTGRGGEGTTSSASVRKSSSPSSTTTRLSLPTLGPAPSAAPSSSSAPGDGDAGTSTSGTATPTSRGASSTSSVPTTVPTAAATKAAYAMIPALFAACILALSSTAI</sequence>